<dbReference type="SUPFAM" id="SSF53098">
    <property type="entry name" value="Ribonuclease H-like"/>
    <property type="match status" value="1"/>
</dbReference>
<feature type="region of interest" description="Disordered" evidence="2">
    <location>
        <begin position="789"/>
        <end position="830"/>
    </location>
</feature>
<feature type="compositionally biased region" description="Acidic residues" evidence="2">
    <location>
        <begin position="427"/>
        <end position="440"/>
    </location>
</feature>
<proteinExistence type="predicted"/>
<evidence type="ECO:0000313" key="5">
    <source>
        <dbReference type="Proteomes" id="UP000521872"/>
    </source>
</evidence>
<dbReference type="InterPro" id="IPR036397">
    <property type="entry name" value="RNaseH_sf"/>
</dbReference>
<dbReference type="SUPFAM" id="SSF46689">
    <property type="entry name" value="Homeodomain-like"/>
    <property type="match status" value="1"/>
</dbReference>
<dbReference type="InterPro" id="IPR058913">
    <property type="entry name" value="Integrase_dom_put"/>
</dbReference>
<feature type="region of interest" description="Disordered" evidence="2">
    <location>
        <begin position="889"/>
        <end position="908"/>
    </location>
</feature>
<feature type="region of interest" description="Disordered" evidence="2">
    <location>
        <begin position="593"/>
        <end position="636"/>
    </location>
</feature>
<feature type="region of interest" description="Disordered" evidence="2">
    <location>
        <begin position="501"/>
        <end position="578"/>
    </location>
</feature>
<reference evidence="4 5" key="1">
    <citation type="submission" date="2019-12" db="EMBL/GenBank/DDBJ databases">
        <authorList>
            <person name="Floudas D."/>
            <person name="Bentzer J."/>
            <person name="Ahren D."/>
            <person name="Johansson T."/>
            <person name="Persson P."/>
            <person name="Tunlid A."/>
        </authorList>
    </citation>
    <scope>NUCLEOTIDE SEQUENCE [LARGE SCALE GENOMIC DNA]</scope>
    <source>
        <strain evidence="4 5">CBS 102.39</strain>
    </source>
</reference>
<dbReference type="Gene3D" id="1.10.10.60">
    <property type="entry name" value="Homeodomain-like"/>
    <property type="match status" value="1"/>
</dbReference>
<feature type="compositionally biased region" description="Low complexity" evidence="2">
    <location>
        <begin position="565"/>
        <end position="574"/>
    </location>
</feature>
<keyword evidence="1" id="KW-0694">RNA-binding</keyword>
<dbReference type="GO" id="GO:0005634">
    <property type="term" value="C:nucleus"/>
    <property type="evidence" value="ECO:0007669"/>
    <property type="project" value="UniProtKB-ARBA"/>
</dbReference>
<dbReference type="Proteomes" id="UP000521872">
    <property type="component" value="Unassembled WGS sequence"/>
</dbReference>
<dbReference type="AlphaFoldDB" id="A0A8H4VV57"/>
<keyword evidence="5" id="KW-1185">Reference proteome</keyword>
<accession>A0A8H4VV57</accession>
<evidence type="ECO:0000259" key="3">
    <source>
        <dbReference type="PROSITE" id="PS50994"/>
    </source>
</evidence>
<evidence type="ECO:0000256" key="1">
    <source>
        <dbReference type="ARBA" id="ARBA00022884"/>
    </source>
</evidence>
<dbReference type="GO" id="GO:0015074">
    <property type="term" value="P:DNA integration"/>
    <property type="evidence" value="ECO:0007669"/>
    <property type="project" value="InterPro"/>
</dbReference>
<feature type="region of interest" description="Disordered" evidence="2">
    <location>
        <begin position="390"/>
        <end position="445"/>
    </location>
</feature>
<gene>
    <name evidence="4" type="ORF">D9613_001244</name>
</gene>
<name>A0A8H4VV57_9AGAR</name>
<feature type="domain" description="Integrase catalytic" evidence="3">
    <location>
        <begin position="185"/>
        <end position="368"/>
    </location>
</feature>
<feature type="compositionally biased region" description="Low complexity" evidence="2">
    <location>
        <begin position="603"/>
        <end position="617"/>
    </location>
</feature>
<feature type="compositionally biased region" description="Polar residues" evidence="2">
    <location>
        <begin position="534"/>
        <end position="544"/>
    </location>
</feature>
<dbReference type="InterPro" id="IPR012337">
    <property type="entry name" value="RNaseH-like_sf"/>
</dbReference>
<dbReference type="InterPro" id="IPR009057">
    <property type="entry name" value="Homeodomain-like_sf"/>
</dbReference>
<dbReference type="Pfam" id="PF24764">
    <property type="entry name" value="rva_4"/>
    <property type="match status" value="1"/>
</dbReference>
<sequence length="908" mass="100219">MKELSESAEDENIDTAWLDSICNRCMELFNLVDENLRVAEDKQESNVIYQEPVTLSRSKKRGRPKKNITREVIEDALSSGRRISQSALAKVLGVHRHTLRAKIKEYGLSIPSYSDVGDEELDEIIRAYRIQHPDAGRGYMLGHLRSKYRLRIQRQRIIESMKRVDSLGQSMRSTVSRKKKHPTYSVPRPNALWHIDGHHKLIQWGIVIHGVADGYTRKATGMRASNNNRSDTVLKMYTEALLKHGIPSRARGDRGGENRDVSILMILLRGINRASFMWGSSVFNTRIERLWVEVGKRFVRSWRAFFTRLERLHLLKRKNPTHRWLLHYLFLDAINADCDAFCEEWNDHPISGPAGRGYSPNDLALMGALANGSYDDDCLGLTVEEINEFYGFGPSGEPQTQDVNTDDVHNSDSDDLAMSESDTSFSDNDEESSTVDEEPSDIQTDAEGNAFSIADVIDSNIRHDAVPVPAALCPFTAEQLALFEQGMELLQASNDLPDGYGMKPDEWDTSGYPTTEVISIGIQRRSKGKRRASPTPSVSSNETPSDNEDAGSSSSSPPPAKRLRSSTSSASHSAGKGPGITAVAALLNHSKRETNQGLKGKARWTTRSSSGSSATTRPKSKSGSKKAYDSKAKQVPNSSTLRPVYVTQHPVSVTEDDLIAMSRHDLCLSEKMGFQFSKDDTYSELDRRFAKLFPLVFKYLEEEGHDFRAEGLSRWLICRRAARSKGVIVCSSDGHLPYGEDVIDATQIGKAKTNFNEGILFLVSREAIPLVKVQKSGIGAMQKFHEIEKELSDDSGEEEPEQGSESRAEEPATLPLTQAGPSCSSGRALRSSSGRLSLASGATSGTSLAGAADVISVSSDDDLGVQNGAPESSGSSAIHVDGYLRTAESTEVPQLDEDSDNYWLNSEF</sequence>
<dbReference type="Gene3D" id="3.30.420.10">
    <property type="entry name" value="Ribonuclease H-like superfamily/Ribonuclease H"/>
    <property type="match status" value="1"/>
</dbReference>
<dbReference type="GO" id="GO:0003723">
    <property type="term" value="F:RNA binding"/>
    <property type="evidence" value="ECO:0007669"/>
    <property type="project" value="UniProtKB-KW"/>
</dbReference>
<feature type="compositionally biased region" description="Acidic residues" evidence="2">
    <location>
        <begin position="793"/>
        <end position="802"/>
    </location>
</feature>
<dbReference type="PANTHER" id="PTHR46791:SF5">
    <property type="entry name" value="CLR5 DOMAIN-CONTAINING PROTEIN-RELATED"/>
    <property type="match status" value="1"/>
</dbReference>
<evidence type="ECO:0000313" key="4">
    <source>
        <dbReference type="EMBL" id="KAF4621495.1"/>
    </source>
</evidence>
<dbReference type="InterPro" id="IPR001584">
    <property type="entry name" value="Integrase_cat-core"/>
</dbReference>
<dbReference type="PROSITE" id="PS50994">
    <property type="entry name" value="INTEGRASE"/>
    <property type="match status" value="1"/>
</dbReference>
<dbReference type="PANTHER" id="PTHR46791">
    <property type="entry name" value="EXPRESSED PROTEIN"/>
    <property type="match status" value="1"/>
</dbReference>
<organism evidence="4 5">
    <name type="scientific">Agrocybe pediades</name>
    <dbReference type="NCBI Taxonomy" id="84607"/>
    <lineage>
        <taxon>Eukaryota</taxon>
        <taxon>Fungi</taxon>
        <taxon>Dikarya</taxon>
        <taxon>Basidiomycota</taxon>
        <taxon>Agaricomycotina</taxon>
        <taxon>Agaricomycetes</taxon>
        <taxon>Agaricomycetidae</taxon>
        <taxon>Agaricales</taxon>
        <taxon>Agaricineae</taxon>
        <taxon>Strophariaceae</taxon>
        <taxon>Agrocybe</taxon>
    </lineage>
</organism>
<dbReference type="EMBL" id="JAACJL010000015">
    <property type="protein sequence ID" value="KAF4621495.1"/>
    <property type="molecule type" value="Genomic_DNA"/>
</dbReference>
<protein>
    <recommendedName>
        <fullName evidence="3">Integrase catalytic domain-containing protein</fullName>
    </recommendedName>
</protein>
<comment type="caution">
    <text evidence="4">The sequence shown here is derived from an EMBL/GenBank/DDBJ whole genome shotgun (WGS) entry which is preliminary data.</text>
</comment>
<feature type="region of interest" description="Disordered" evidence="2">
    <location>
        <begin position="860"/>
        <end position="882"/>
    </location>
</feature>
<evidence type="ECO:0000256" key="2">
    <source>
        <dbReference type="SAM" id="MobiDB-lite"/>
    </source>
</evidence>